<dbReference type="PIRSF" id="PIRSF002808">
    <property type="entry name" value="Hexose_phosphate_transp"/>
    <property type="match status" value="1"/>
</dbReference>
<evidence type="ECO:0000313" key="10">
    <source>
        <dbReference type="Proteomes" id="UP001224122"/>
    </source>
</evidence>
<keyword evidence="10" id="KW-1185">Reference proteome</keyword>
<keyword evidence="4 7" id="KW-0812">Transmembrane</keyword>
<evidence type="ECO:0000256" key="4">
    <source>
        <dbReference type="ARBA" id="ARBA00022692"/>
    </source>
</evidence>
<reference evidence="9 10" key="1">
    <citation type="submission" date="2023-07" db="EMBL/GenBank/DDBJ databases">
        <title>Genomic Encyclopedia of Type Strains, Phase IV (KMG-IV): sequencing the most valuable type-strain genomes for metagenomic binning, comparative biology and taxonomic classification.</title>
        <authorList>
            <person name="Goeker M."/>
        </authorList>
    </citation>
    <scope>NUCLEOTIDE SEQUENCE [LARGE SCALE GENOMIC DNA]</scope>
    <source>
        <strain evidence="9 10">DSM 27594</strain>
    </source>
</reference>
<evidence type="ECO:0000259" key="8">
    <source>
        <dbReference type="PROSITE" id="PS50850"/>
    </source>
</evidence>
<keyword evidence="2" id="KW-0813">Transport</keyword>
<comment type="subcellular location">
    <subcellularLocation>
        <location evidence="1">Cell membrane</location>
        <topology evidence="1">Multi-pass membrane protein</topology>
    </subcellularLocation>
</comment>
<feature type="transmembrane region" description="Helical" evidence="7">
    <location>
        <begin position="242"/>
        <end position="266"/>
    </location>
</feature>
<evidence type="ECO:0000256" key="5">
    <source>
        <dbReference type="ARBA" id="ARBA00022989"/>
    </source>
</evidence>
<evidence type="ECO:0000256" key="3">
    <source>
        <dbReference type="ARBA" id="ARBA00022475"/>
    </source>
</evidence>
<dbReference type="InterPro" id="IPR036259">
    <property type="entry name" value="MFS_trans_sf"/>
</dbReference>
<evidence type="ECO:0000256" key="1">
    <source>
        <dbReference type="ARBA" id="ARBA00004651"/>
    </source>
</evidence>
<proteinExistence type="predicted"/>
<dbReference type="InterPro" id="IPR020846">
    <property type="entry name" value="MFS_dom"/>
</dbReference>
<keyword evidence="5 7" id="KW-1133">Transmembrane helix</keyword>
<feature type="transmembrane region" description="Helical" evidence="7">
    <location>
        <begin position="20"/>
        <end position="37"/>
    </location>
</feature>
<dbReference type="CDD" id="cd17319">
    <property type="entry name" value="MFS_ExuT_GudP_like"/>
    <property type="match status" value="1"/>
</dbReference>
<dbReference type="PANTHER" id="PTHR11662:SF399">
    <property type="entry name" value="FI19708P1-RELATED"/>
    <property type="match status" value="1"/>
</dbReference>
<dbReference type="InterPro" id="IPR011701">
    <property type="entry name" value="MFS"/>
</dbReference>
<dbReference type="Pfam" id="PF07690">
    <property type="entry name" value="MFS_1"/>
    <property type="match status" value="1"/>
</dbReference>
<comment type="caution">
    <text evidence="9">The sequence shown here is derived from an EMBL/GenBank/DDBJ whole genome shotgun (WGS) entry which is preliminary data.</text>
</comment>
<dbReference type="Proteomes" id="UP001224122">
    <property type="component" value="Unassembled WGS sequence"/>
</dbReference>
<organism evidence="9 10">
    <name type="scientific">Neobacillus ginsengisoli</name>
    <dbReference type="NCBI Taxonomy" id="904295"/>
    <lineage>
        <taxon>Bacteria</taxon>
        <taxon>Bacillati</taxon>
        <taxon>Bacillota</taxon>
        <taxon>Bacilli</taxon>
        <taxon>Bacillales</taxon>
        <taxon>Bacillaceae</taxon>
        <taxon>Neobacillus</taxon>
    </lineage>
</organism>
<evidence type="ECO:0000256" key="6">
    <source>
        <dbReference type="ARBA" id="ARBA00023136"/>
    </source>
</evidence>
<protein>
    <submittedName>
        <fullName evidence="9">Sugar phosphate permease</fullName>
    </submittedName>
</protein>
<gene>
    <name evidence="9" type="ORF">J2S10_002550</name>
</gene>
<feature type="transmembrane region" description="Helical" evidence="7">
    <location>
        <begin position="405"/>
        <end position="426"/>
    </location>
</feature>
<sequence>MRIELKNHPTKISVKSNGNFRWTVVIWLLIGGVINYLDRTNLSIAAPEMIKELHLNNTDIGLMGTVFSWTYAMMQLPSGWLIDRFGAKRVFSIAVIWWSIATALTGACNKLGTLLGARFLLGVGEAPCMPSNAKITSYWYPKKERGLATGIWDSSSKWGPALAPPILVTLMMAYGWRIMFYLTGLIGIIFILFFMKFYRNPEQSKGLSKEELNYIQAGGGGSGEAEQRSPIKWGQLFKHRSMWGMILGFFCTIWIWNIFLNFLPLYLLKTHHVLLKDIGIYASIPWIGGIVGDILGGYITKLLTDKGIASPINAKRGMIAVCSIVSAILVIMVPFVHSLAITITLFTFALAFISAITGSAWALAGDIAPASMVGSVGAIQNFGGYFGGAFSPVIAGMIADSTGSYSLAFISGGIIAGCSALCYWFLVKKPIEESAG</sequence>
<dbReference type="SUPFAM" id="SSF103473">
    <property type="entry name" value="MFS general substrate transporter"/>
    <property type="match status" value="1"/>
</dbReference>
<keyword evidence="6 7" id="KW-0472">Membrane</keyword>
<dbReference type="InterPro" id="IPR000849">
    <property type="entry name" value="Sugar_P_transporter"/>
</dbReference>
<feature type="transmembrane region" description="Helical" evidence="7">
    <location>
        <begin position="94"/>
        <end position="121"/>
    </location>
</feature>
<feature type="transmembrane region" description="Helical" evidence="7">
    <location>
        <begin position="174"/>
        <end position="195"/>
    </location>
</feature>
<dbReference type="InterPro" id="IPR050382">
    <property type="entry name" value="MFS_Na/Anion_cotransporter"/>
</dbReference>
<keyword evidence="3" id="KW-1003">Cell membrane</keyword>
<feature type="transmembrane region" description="Helical" evidence="7">
    <location>
        <begin position="318"/>
        <end position="337"/>
    </location>
</feature>
<dbReference type="Gene3D" id="1.20.1250.20">
    <property type="entry name" value="MFS general substrate transporter like domains"/>
    <property type="match status" value="2"/>
</dbReference>
<feature type="transmembrane region" description="Helical" evidence="7">
    <location>
        <begin position="60"/>
        <end position="82"/>
    </location>
</feature>
<accession>A0ABT9XUY3</accession>
<feature type="transmembrane region" description="Helical" evidence="7">
    <location>
        <begin position="278"/>
        <end position="298"/>
    </location>
</feature>
<name>A0ABT9XUY3_9BACI</name>
<dbReference type="PANTHER" id="PTHR11662">
    <property type="entry name" value="SOLUTE CARRIER FAMILY 17"/>
    <property type="match status" value="1"/>
</dbReference>
<dbReference type="RefSeq" id="WP_307408221.1">
    <property type="nucleotide sequence ID" value="NZ_JAUSTW010000004.1"/>
</dbReference>
<feature type="domain" description="Major facilitator superfamily (MFS) profile" evidence="8">
    <location>
        <begin position="24"/>
        <end position="431"/>
    </location>
</feature>
<evidence type="ECO:0000313" key="9">
    <source>
        <dbReference type="EMBL" id="MDQ0199368.1"/>
    </source>
</evidence>
<dbReference type="EMBL" id="JAUSTW010000004">
    <property type="protein sequence ID" value="MDQ0199368.1"/>
    <property type="molecule type" value="Genomic_DNA"/>
</dbReference>
<evidence type="ECO:0000256" key="2">
    <source>
        <dbReference type="ARBA" id="ARBA00022448"/>
    </source>
</evidence>
<feature type="transmembrane region" description="Helical" evidence="7">
    <location>
        <begin position="343"/>
        <end position="364"/>
    </location>
</feature>
<dbReference type="PROSITE" id="PS50850">
    <property type="entry name" value="MFS"/>
    <property type="match status" value="1"/>
</dbReference>
<feature type="transmembrane region" description="Helical" evidence="7">
    <location>
        <begin position="376"/>
        <end position="399"/>
    </location>
</feature>
<evidence type="ECO:0000256" key="7">
    <source>
        <dbReference type="SAM" id="Phobius"/>
    </source>
</evidence>